<dbReference type="EMBL" id="JAULSN010000008">
    <property type="protein sequence ID" value="KAK3365970.1"/>
    <property type="molecule type" value="Genomic_DNA"/>
</dbReference>
<feature type="compositionally biased region" description="Low complexity" evidence="1">
    <location>
        <begin position="15"/>
        <end position="24"/>
    </location>
</feature>
<gene>
    <name evidence="2" type="ORF">B0T24DRAFT_407961</name>
</gene>
<feature type="region of interest" description="Disordered" evidence="1">
    <location>
        <begin position="1"/>
        <end position="118"/>
    </location>
</feature>
<keyword evidence="3" id="KW-1185">Reference proteome</keyword>
<evidence type="ECO:0000313" key="3">
    <source>
        <dbReference type="Proteomes" id="UP001287356"/>
    </source>
</evidence>
<dbReference type="AlphaFoldDB" id="A0AAE0N0Q4"/>
<evidence type="ECO:0000256" key="1">
    <source>
        <dbReference type="SAM" id="MobiDB-lite"/>
    </source>
</evidence>
<feature type="compositionally biased region" description="Basic residues" evidence="1">
    <location>
        <begin position="25"/>
        <end position="38"/>
    </location>
</feature>
<sequence>MPADEYAAVARGPLKLKGVAGSKVGKSKKKKDKSRQKKTTAEQLEQALSASGDGGGEEGRELEQRRRNKTSPDGGGDDTAAAQLQEQQPPPPQQNQDAEDDEEDDSKTETERRFLETKRKRLKELAESGRVRPELLKTHKQRVEELNSALSRLSEHHDMPKIGPG</sequence>
<comment type="caution">
    <text evidence="2">The sequence shown here is derived from an EMBL/GenBank/DDBJ whole genome shotgun (WGS) entry which is preliminary data.</text>
</comment>
<dbReference type="GO" id="GO:0005730">
    <property type="term" value="C:nucleolus"/>
    <property type="evidence" value="ECO:0007669"/>
    <property type="project" value="TreeGrafter"/>
</dbReference>
<reference evidence="2" key="2">
    <citation type="submission" date="2023-06" db="EMBL/GenBank/DDBJ databases">
        <authorList>
            <consortium name="Lawrence Berkeley National Laboratory"/>
            <person name="Haridas S."/>
            <person name="Hensen N."/>
            <person name="Bonometti L."/>
            <person name="Westerberg I."/>
            <person name="Brannstrom I.O."/>
            <person name="Guillou S."/>
            <person name="Cros-Aarteil S."/>
            <person name="Calhoun S."/>
            <person name="Kuo A."/>
            <person name="Mondo S."/>
            <person name="Pangilinan J."/>
            <person name="Riley R."/>
            <person name="Labutti K."/>
            <person name="Andreopoulos B."/>
            <person name="Lipzen A."/>
            <person name="Chen C."/>
            <person name="Yanf M."/>
            <person name="Daum C."/>
            <person name="Ng V."/>
            <person name="Clum A."/>
            <person name="Steindorff A."/>
            <person name="Ohm R."/>
            <person name="Martin F."/>
            <person name="Silar P."/>
            <person name="Natvig D."/>
            <person name="Lalanne C."/>
            <person name="Gautier V."/>
            <person name="Ament-Velasquez S.L."/>
            <person name="Kruys A."/>
            <person name="Hutchinson M.I."/>
            <person name="Powell A.J."/>
            <person name="Barry K."/>
            <person name="Miller A.N."/>
            <person name="Grigoriev I.V."/>
            <person name="Debuchy R."/>
            <person name="Gladieux P."/>
            <person name="Thoren M.H."/>
            <person name="Johannesson H."/>
        </authorList>
    </citation>
    <scope>NUCLEOTIDE SEQUENCE</scope>
    <source>
        <strain evidence="2">CBS 958.72</strain>
    </source>
</reference>
<dbReference type="PANTHER" id="PTHR13282">
    <property type="entry name" value="PROTEIN FAM32A"/>
    <property type="match status" value="1"/>
</dbReference>
<name>A0AAE0N0Q4_9PEZI</name>
<reference evidence="2" key="1">
    <citation type="journal article" date="2023" name="Mol. Phylogenet. Evol.">
        <title>Genome-scale phylogeny and comparative genomics of the fungal order Sordariales.</title>
        <authorList>
            <person name="Hensen N."/>
            <person name="Bonometti L."/>
            <person name="Westerberg I."/>
            <person name="Brannstrom I.O."/>
            <person name="Guillou S."/>
            <person name="Cros-Aarteil S."/>
            <person name="Calhoun S."/>
            <person name="Haridas S."/>
            <person name="Kuo A."/>
            <person name="Mondo S."/>
            <person name="Pangilinan J."/>
            <person name="Riley R."/>
            <person name="LaButti K."/>
            <person name="Andreopoulos B."/>
            <person name="Lipzen A."/>
            <person name="Chen C."/>
            <person name="Yan M."/>
            <person name="Daum C."/>
            <person name="Ng V."/>
            <person name="Clum A."/>
            <person name="Steindorff A."/>
            <person name="Ohm R.A."/>
            <person name="Martin F."/>
            <person name="Silar P."/>
            <person name="Natvig D.O."/>
            <person name="Lalanne C."/>
            <person name="Gautier V."/>
            <person name="Ament-Velasquez S.L."/>
            <person name="Kruys A."/>
            <person name="Hutchinson M.I."/>
            <person name="Powell A.J."/>
            <person name="Barry K."/>
            <person name="Miller A.N."/>
            <person name="Grigoriev I.V."/>
            <person name="Debuchy R."/>
            <person name="Gladieux P."/>
            <person name="Hiltunen Thoren M."/>
            <person name="Johannesson H."/>
        </authorList>
    </citation>
    <scope>NUCLEOTIDE SEQUENCE</scope>
    <source>
        <strain evidence="2">CBS 958.72</strain>
    </source>
</reference>
<feature type="compositionally biased region" description="Basic and acidic residues" evidence="1">
    <location>
        <begin position="107"/>
        <end position="118"/>
    </location>
</feature>
<protein>
    <recommendedName>
        <fullName evidence="4">DUF1754-domain-containing protein</fullName>
    </recommendedName>
</protein>
<evidence type="ECO:0000313" key="2">
    <source>
        <dbReference type="EMBL" id="KAK3365970.1"/>
    </source>
</evidence>
<evidence type="ECO:0008006" key="4">
    <source>
        <dbReference type="Google" id="ProtNLM"/>
    </source>
</evidence>
<dbReference type="Pfam" id="PF08555">
    <property type="entry name" value="FAM32A"/>
    <property type="match status" value="1"/>
</dbReference>
<organism evidence="2 3">
    <name type="scientific">Lasiosphaeria ovina</name>
    <dbReference type="NCBI Taxonomy" id="92902"/>
    <lineage>
        <taxon>Eukaryota</taxon>
        <taxon>Fungi</taxon>
        <taxon>Dikarya</taxon>
        <taxon>Ascomycota</taxon>
        <taxon>Pezizomycotina</taxon>
        <taxon>Sordariomycetes</taxon>
        <taxon>Sordariomycetidae</taxon>
        <taxon>Sordariales</taxon>
        <taxon>Lasiosphaeriaceae</taxon>
        <taxon>Lasiosphaeria</taxon>
    </lineage>
</organism>
<feature type="compositionally biased region" description="Acidic residues" evidence="1">
    <location>
        <begin position="97"/>
        <end position="106"/>
    </location>
</feature>
<dbReference type="Proteomes" id="UP001287356">
    <property type="component" value="Unassembled WGS sequence"/>
</dbReference>
<accession>A0AAE0N0Q4</accession>
<dbReference type="PANTHER" id="PTHR13282:SF6">
    <property type="entry name" value="PROTEIN FAM32A"/>
    <property type="match status" value="1"/>
</dbReference>
<proteinExistence type="predicted"/>
<dbReference type="InterPro" id="IPR013865">
    <property type="entry name" value="FAM32A"/>
</dbReference>